<dbReference type="GO" id="GO:0008289">
    <property type="term" value="F:lipid binding"/>
    <property type="evidence" value="ECO:0007669"/>
    <property type="project" value="InterPro"/>
</dbReference>
<evidence type="ECO:0000313" key="3">
    <source>
        <dbReference type="Proteomes" id="UP000694890"/>
    </source>
</evidence>
<evidence type="ECO:0000313" key="4">
    <source>
        <dbReference type="RefSeq" id="XP_018543406.1"/>
    </source>
</evidence>
<dbReference type="GO" id="GO:0042157">
    <property type="term" value="P:lipoprotein metabolic process"/>
    <property type="evidence" value="ECO:0007669"/>
    <property type="project" value="InterPro"/>
</dbReference>
<organism evidence="3 4">
    <name type="scientific">Lates calcarifer</name>
    <name type="common">Barramundi</name>
    <name type="synonym">Holocentrus calcarifer</name>
    <dbReference type="NCBI Taxonomy" id="8187"/>
    <lineage>
        <taxon>Eukaryota</taxon>
        <taxon>Metazoa</taxon>
        <taxon>Chordata</taxon>
        <taxon>Craniata</taxon>
        <taxon>Vertebrata</taxon>
        <taxon>Euteleostomi</taxon>
        <taxon>Actinopterygii</taxon>
        <taxon>Neopterygii</taxon>
        <taxon>Teleostei</taxon>
        <taxon>Neoteleostei</taxon>
        <taxon>Acanthomorphata</taxon>
        <taxon>Carangaria</taxon>
        <taxon>Carangaria incertae sedis</taxon>
        <taxon>Centropomidae</taxon>
        <taxon>Lates</taxon>
    </lineage>
</organism>
<sequence length="642" mass="71734">MIQRRGRAGHYPSLVNLQRIIFQKCTWPAGENEENWMDYKKKPLKTKVNQLLRRASTSSSILEEKHRDLESKDDAISKKGNGKKDSIRRWSEGTVLDKSTSEEEDGGEAQREEKRKKRMKIKFVPHRGFAITVEKNDDELKGAHGYTPRKGSKEKSQDEVSGAHGYTPRKKSQDDAFEDVEEIKGHSLQAAFMDDRPSQKTHHFSPGLNGDEDAYGMEDCKSKKPPKMKLLRVGRRSSKEDMLDDTNPQRKKSSFSAEELDDEELTGIEDLKQQKKHKGPNPVPRKFKAPYNTAGQSEPIGFSHHTPQQASSSKAMNLECEDPPGATSSNYLSEAAQAEWLAAQKDERAMAGLEDDDAEGDTDSLMEWWYTVEQWDEVPSDDENIVIKEDDSKSFTILADKVHRGLRVFNKIFMERAEVLWQSIIMLHAIADDISEFHHKAKIAGITGGTTTAVGGVTAIAGLALAPFTFGASLVITAVGVGVATAGGITSASAAISDNVNNMHDRKKVETVLQEYEGHLLDIGKILHFVNQGLYKLRGHPFLRSGTQHYAEDWEIRRAVQMISLVDSPVMRATEITDGAVASLQGLFKGMDKYFIKDSRELKKSCKKEMVGQIKEVANVLNDSIVELNTIREELQDATGNM</sequence>
<dbReference type="InterPro" id="IPR008405">
    <property type="entry name" value="ApoL"/>
</dbReference>
<name>A0AAJ7Q0E6_LATCA</name>
<feature type="region of interest" description="Disordered" evidence="2">
    <location>
        <begin position="58"/>
        <end position="119"/>
    </location>
</feature>
<dbReference type="GO" id="GO:0016020">
    <property type="term" value="C:membrane"/>
    <property type="evidence" value="ECO:0007669"/>
    <property type="project" value="TreeGrafter"/>
</dbReference>
<dbReference type="PANTHER" id="PTHR14096">
    <property type="entry name" value="APOLIPOPROTEIN L"/>
    <property type="match status" value="1"/>
</dbReference>
<feature type="compositionally biased region" description="Acidic residues" evidence="2">
    <location>
        <begin position="258"/>
        <end position="267"/>
    </location>
</feature>
<dbReference type="PANTHER" id="PTHR14096:SF64">
    <property type="match status" value="1"/>
</dbReference>
<dbReference type="GO" id="GO:0005576">
    <property type="term" value="C:extracellular region"/>
    <property type="evidence" value="ECO:0007669"/>
    <property type="project" value="InterPro"/>
</dbReference>
<feature type="region of interest" description="Disordered" evidence="2">
    <location>
        <begin position="134"/>
        <end position="328"/>
    </location>
</feature>
<dbReference type="AlphaFoldDB" id="A0AAJ7Q0E6"/>
<evidence type="ECO:0000256" key="1">
    <source>
        <dbReference type="ARBA" id="ARBA00010090"/>
    </source>
</evidence>
<dbReference type="KEGG" id="lcf:108890856"/>
<evidence type="ECO:0000256" key="2">
    <source>
        <dbReference type="SAM" id="MobiDB-lite"/>
    </source>
</evidence>
<feature type="compositionally biased region" description="Basic residues" evidence="2">
    <location>
        <begin position="223"/>
        <end position="236"/>
    </location>
</feature>
<protein>
    <submittedName>
        <fullName evidence="4">Uncharacterized protein LOC108890856 isoform X1</fullName>
    </submittedName>
</protein>
<feature type="compositionally biased region" description="Polar residues" evidence="2">
    <location>
        <begin position="305"/>
        <end position="315"/>
    </location>
</feature>
<dbReference type="Proteomes" id="UP000694890">
    <property type="component" value="Linkage group LG14"/>
</dbReference>
<gene>
    <name evidence="4" type="primary">LOC108890856</name>
</gene>
<reference evidence="4" key="1">
    <citation type="submission" date="2025-08" db="UniProtKB">
        <authorList>
            <consortium name="RefSeq"/>
        </authorList>
    </citation>
    <scope>IDENTIFICATION</scope>
    <source>
        <tissue evidence="4">Brain</tissue>
    </source>
</reference>
<dbReference type="Pfam" id="PF05461">
    <property type="entry name" value="ApoL"/>
    <property type="match status" value="1"/>
</dbReference>
<dbReference type="RefSeq" id="XP_018543406.1">
    <property type="nucleotide sequence ID" value="XM_018687890.2"/>
</dbReference>
<accession>A0AAJ7Q0E6</accession>
<proteinExistence type="inferred from homology"/>
<feature type="compositionally biased region" description="Basic and acidic residues" evidence="2">
    <location>
        <begin position="62"/>
        <end position="91"/>
    </location>
</feature>
<dbReference type="GeneID" id="108890856"/>
<comment type="similarity">
    <text evidence="1">Belongs to the apolipoprotein L family.</text>
</comment>
<dbReference type="GO" id="GO:0006869">
    <property type="term" value="P:lipid transport"/>
    <property type="evidence" value="ECO:0007669"/>
    <property type="project" value="InterPro"/>
</dbReference>